<dbReference type="Proteomes" id="UP000018217">
    <property type="component" value="Unassembled WGS sequence"/>
</dbReference>
<dbReference type="STRING" id="1161919.EPIR_1025"/>
<organism evidence="4 5">
    <name type="scientific">Erwinia piriflorinigrans CFBP 5888</name>
    <dbReference type="NCBI Taxonomy" id="1161919"/>
    <lineage>
        <taxon>Bacteria</taxon>
        <taxon>Pseudomonadati</taxon>
        <taxon>Pseudomonadota</taxon>
        <taxon>Gammaproteobacteria</taxon>
        <taxon>Enterobacterales</taxon>
        <taxon>Erwiniaceae</taxon>
        <taxon>Erwinia</taxon>
    </lineage>
</organism>
<evidence type="ECO:0000313" key="4">
    <source>
        <dbReference type="EMBL" id="CCG86390.1"/>
    </source>
</evidence>
<dbReference type="OrthoDB" id="6504692at2"/>
<feature type="coiled-coil region" evidence="1">
    <location>
        <begin position="27"/>
        <end position="54"/>
    </location>
</feature>
<gene>
    <name evidence="4" type="ORF">EPIR_1025</name>
</gene>
<reference evidence="4 5" key="1">
    <citation type="journal article" date="2013" name="Syst. Appl. Microbiol.">
        <title>Phylogenetic position and virulence apparatus of the pear flower necrosis pathogen Erwinia piriflorinigrans CFBP 5888T as assessed by comparative genomics.</title>
        <authorList>
            <person name="Smits T.H."/>
            <person name="Rezzonico F."/>
            <person name="Lopez M.M."/>
            <person name="Blom J."/>
            <person name="Goesmann A."/>
            <person name="Frey J.E."/>
            <person name="Duffy B."/>
        </authorList>
    </citation>
    <scope>NUCLEOTIDE SEQUENCE [LARGE SCALE GENOMIC DNA]</scope>
    <source>
        <strain evidence="5">CFBP5888</strain>
    </source>
</reference>
<protein>
    <submittedName>
        <fullName evidence="4">Putative lipoprotein yajI</fullName>
    </submittedName>
</protein>
<feature type="domain" description="DUF3251" evidence="3">
    <location>
        <begin position="26"/>
        <end position="175"/>
    </location>
</feature>
<proteinExistence type="predicted"/>
<evidence type="ECO:0000256" key="1">
    <source>
        <dbReference type="SAM" id="Coils"/>
    </source>
</evidence>
<evidence type="ECO:0000256" key="2">
    <source>
        <dbReference type="SAM" id="SignalP"/>
    </source>
</evidence>
<dbReference type="PROSITE" id="PS51257">
    <property type="entry name" value="PROKAR_LIPOPROTEIN"/>
    <property type="match status" value="1"/>
</dbReference>
<dbReference type="InterPro" id="IPR037125">
    <property type="entry name" value="YajI-like_sf"/>
</dbReference>
<name>V5Z5W1_9GAMM</name>
<keyword evidence="2" id="KW-0732">Signal</keyword>
<dbReference type="Gene3D" id="2.60.40.1620">
    <property type="entry name" value="Lipoprotein YajI-like"/>
    <property type="match status" value="1"/>
</dbReference>
<dbReference type="RefSeq" id="WP_023654204.1">
    <property type="nucleotide sequence ID" value="NZ_CAHS01000013.1"/>
</dbReference>
<accession>V5Z5W1</accession>
<sequence length="185" mass="19832">MITLRVTALPVALLLSGCMSSSPDLQTQQLHQKVSALNQELSQLTLQATALERQSKLNQNSIHGAWLVPAAKTPVLLQSQAGQLRLSLSNIIGQDGGSGMLLHLSMAGSEQPGALAGRVEWGSLDDISGKPQSAESHSKNFRIEPALLPRREATVRLYLQGFPPEKLGYVRIHDLVLGDSSTPAP</sequence>
<evidence type="ECO:0000313" key="5">
    <source>
        <dbReference type="Proteomes" id="UP000018217"/>
    </source>
</evidence>
<evidence type="ECO:0000259" key="3">
    <source>
        <dbReference type="Pfam" id="PF11622"/>
    </source>
</evidence>
<keyword evidence="5" id="KW-1185">Reference proteome</keyword>
<keyword evidence="4" id="KW-0449">Lipoprotein</keyword>
<dbReference type="Pfam" id="PF11622">
    <property type="entry name" value="DUF3251"/>
    <property type="match status" value="1"/>
</dbReference>
<feature type="signal peptide" evidence="2">
    <location>
        <begin position="1"/>
        <end position="21"/>
    </location>
</feature>
<dbReference type="InterPro" id="IPR021658">
    <property type="entry name" value="DUF3251"/>
</dbReference>
<feature type="chain" id="PRO_5004743243" evidence="2">
    <location>
        <begin position="22"/>
        <end position="185"/>
    </location>
</feature>
<dbReference type="NCBIfam" id="NF008575">
    <property type="entry name" value="PRK11530.1"/>
    <property type="match status" value="1"/>
</dbReference>
<dbReference type="EMBL" id="CAHS01000013">
    <property type="protein sequence ID" value="CCG86390.1"/>
    <property type="molecule type" value="Genomic_DNA"/>
</dbReference>
<keyword evidence="1" id="KW-0175">Coiled coil</keyword>
<dbReference type="AlphaFoldDB" id="V5Z5W1"/>
<comment type="caution">
    <text evidence="4">The sequence shown here is derived from an EMBL/GenBank/DDBJ whole genome shotgun (WGS) entry which is preliminary data.</text>
</comment>